<evidence type="ECO:0000256" key="1">
    <source>
        <dbReference type="SAM" id="MobiDB-lite"/>
    </source>
</evidence>
<dbReference type="EMBL" id="CAXAMN010021351">
    <property type="protein sequence ID" value="CAK9058270.1"/>
    <property type="molecule type" value="Genomic_DNA"/>
</dbReference>
<sequence>MLDFLLGKKLFRPEPGKETRAGLASEEAVKAKRCLGSLRYLWRNSTASHDPYVLEMKSHLRPSPLQGQRRRGRADEASECDEDLMEVSSNGALEDEPMDNGHASDCPDSPANESTAAPSDNPPPNAHEQADSPVSLTASTRRLGSSPSPEQDLRDSQVSSGWLGKFYGAYGGDNPRCRLADPGIDGDSDGVSASDDELETNEAPAGDPNFQEILDVIRAVLQSNGLFGEHPMMDEYLKHCQNALTKYGHCIGDTLASRKHFHEWIYTQKAEDSPPSAEGSNQKVQASNGLSKALKIMDAAEPSACELDGEPTVTPATKRPRLADSVKMNLEITPPPVVERQSVKAMAKIKKEEKAAKGNKGGQVSSGERATTFKGYSLEGLPREALPWKDTDYKGKHSYTVCIGEAALEILCKVQAYVVKRAVPGSEKPDVAQVLWKRHGGPLKAWDEAKSRAGL</sequence>
<feature type="compositionally biased region" description="Polar residues" evidence="1">
    <location>
        <begin position="132"/>
        <end position="149"/>
    </location>
</feature>
<keyword evidence="3" id="KW-1185">Reference proteome</keyword>
<evidence type="ECO:0000313" key="3">
    <source>
        <dbReference type="Proteomes" id="UP001642484"/>
    </source>
</evidence>
<protein>
    <submittedName>
        <fullName evidence="2">Uncharacterized protein</fullName>
    </submittedName>
</protein>
<name>A0ABP0N3B1_9DINO</name>
<comment type="caution">
    <text evidence="2">The sequence shown here is derived from an EMBL/GenBank/DDBJ whole genome shotgun (WGS) entry which is preliminary data.</text>
</comment>
<feature type="compositionally biased region" description="Acidic residues" evidence="1">
    <location>
        <begin position="184"/>
        <end position="200"/>
    </location>
</feature>
<proteinExistence type="predicted"/>
<evidence type="ECO:0000313" key="2">
    <source>
        <dbReference type="EMBL" id="CAK9058270.1"/>
    </source>
</evidence>
<feature type="region of interest" description="Disordered" evidence="1">
    <location>
        <begin position="178"/>
        <end position="207"/>
    </location>
</feature>
<dbReference type="Proteomes" id="UP001642484">
    <property type="component" value="Unassembled WGS sequence"/>
</dbReference>
<reference evidence="2 3" key="1">
    <citation type="submission" date="2024-02" db="EMBL/GenBank/DDBJ databases">
        <authorList>
            <person name="Chen Y."/>
            <person name="Shah S."/>
            <person name="Dougan E. K."/>
            <person name="Thang M."/>
            <person name="Chan C."/>
        </authorList>
    </citation>
    <scope>NUCLEOTIDE SEQUENCE [LARGE SCALE GENOMIC DNA]</scope>
</reference>
<organism evidence="2 3">
    <name type="scientific">Durusdinium trenchii</name>
    <dbReference type="NCBI Taxonomy" id="1381693"/>
    <lineage>
        <taxon>Eukaryota</taxon>
        <taxon>Sar</taxon>
        <taxon>Alveolata</taxon>
        <taxon>Dinophyceae</taxon>
        <taxon>Suessiales</taxon>
        <taxon>Symbiodiniaceae</taxon>
        <taxon>Durusdinium</taxon>
    </lineage>
</organism>
<gene>
    <name evidence="2" type="ORF">CCMP2556_LOCUS28720</name>
</gene>
<accession>A0ABP0N3B1</accession>
<feature type="region of interest" description="Disordered" evidence="1">
    <location>
        <begin position="53"/>
        <end position="157"/>
    </location>
</feature>